<reference evidence="2" key="1">
    <citation type="journal article" date="2019" name="Int. J. Syst. Evol. Microbiol.">
        <title>The Global Catalogue of Microorganisms (GCM) 10K type strain sequencing project: providing services to taxonomists for standard genome sequencing and annotation.</title>
        <authorList>
            <consortium name="The Broad Institute Genomics Platform"/>
            <consortium name="The Broad Institute Genome Sequencing Center for Infectious Disease"/>
            <person name="Wu L."/>
            <person name="Ma J."/>
        </authorList>
    </citation>
    <scope>NUCLEOTIDE SEQUENCE [LARGE SCALE GENOMIC DNA]</scope>
    <source>
        <strain evidence="2">CGMCC 1.15180</strain>
    </source>
</reference>
<organism evidence="1 2">
    <name type="scientific">Belliella marina</name>
    <dbReference type="NCBI Taxonomy" id="1644146"/>
    <lineage>
        <taxon>Bacteria</taxon>
        <taxon>Pseudomonadati</taxon>
        <taxon>Bacteroidota</taxon>
        <taxon>Cytophagia</taxon>
        <taxon>Cytophagales</taxon>
        <taxon>Cyclobacteriaceae</taxon>
        <taxon>Belliella</taxon>
    </lineage>
</organism>
<comment type="caution">
    <text evidence="1">The sequence shown here is derived from an EMBL/GenBank/DDBJ whole genome shotgun (WGS) entry which is preliminary data.</text>
</comment>
<dbReference type="EMBL" id="JBHUHR010000033">
    <property type="protein sequence ID" value="MFD2035512.1"/>
    <property type="molecule type" value="Genomic_DNA"/>
</dbReference>
<gene>
    <name evidence="1" type="ORF">ACFSKL_11965</name>
</gene>
<evidence type="ECO:0000313" key="1">
    <source>
        <dbReference type="EMBL" id="MFD2035512.1"/>
    </source>
</evidence>
<dbReference type="Proteomes" id="UP001597361">
    <property type="component" value="Unassembled WGS sequence"/>
</dbReference>
<evidence type="ECO:0000313" key="2">
    <source>
        <dbReference type="Proteomes" id="UP001597361"/>
    </source>
</evidence>
<keyword evidence="2" id="KW-1185">Reference proteome</keyword>
<protein>
    <submittedName>
        <fullName evidence="1">Uncharacterized protein</fullName>
    </submittedName>
</protein>
<proteinExistence type="predicted"/>
<sequence>MRQDLRKCLLVLLSIGWGATFYAIEAKAQVKEGNKTDIDFRRFILQDGKYVGGNIHQKNEVKKASVRKQTDKSGEMGGERFVIQRGRDLGAGSMYRNKKDIRMANQVKLEEDSVKSLTFPLRGAGKVDSISNRRIYLQEGSFIGVGPDMKKD</sequence>
<dbReference type="RefSeq" id="WP_376886477.1">
    <property type="nucleotide sequence ID" value="NZ_JBHUHR010000033.1"/>
</dbReference>
<accession>A0ABW4VM95</accession>
<name>A0ABW4VM95_9BACT</name>